<reference evidence="2 3" key="1">
    <citation type="submission" date="2016-04" db="EMBL/GenBank/DDBJ databases">
        <title>A degradative enzymes factory behind the ericoid mycorrhizal symbiosis.</title>
        <authorList>
            <consortium name="DOE Joint Genome Institute"/>
            <person name="Martino E."/>
            <person name="Morin E."/>
            <person name="Grelet G."/>
            <person name="Kuo A."/>
            <person name="Kohler A."/>
            <person name="Daghino S."/>
            <person name="Barry K."/>
            <person name="Choi C."/>
            <person name="Cichocki N."/>
            <person name="Clum A."/>
            <person name="Copeland A."/>
            <person name="Hainaut M."/>
            <person name="Haridas S."/>
            <person name="Labutti K."/>
            <person name="Lindquist E."/>
            <person name="Lipzen A."/>
            <person name="Khouja H.-R."/>
            <person name="Murat C."/>
            <person name="Ohm R."/>
            <person name="Olson A."/>
            <person name="Spatafora J."/>
            <person name="Veneault-Fourrey C."/>
            <person name="Henrissat B."/>
            <person name="Grigoriev I."/>
            <person name="Martin F."/>
            <person name="Perotto S."/>
        </authorList>
    </citation>
    <scope>NUCLEOTIDE SEQUENCE [LARGE SCALE GENOMIC DNA]</scope>
    <source>
        <strain evidence="2 3">E</strain>
    </source>
</reference>
<keyword evidence="3" id="KW-1185">Reference proteome</keyword>
<name>A0A2J6SLA5_9HELO</name>
<feature type="compositionally biased region" description="Polar residues" evidence="1">
    <location>
        <begin position="83"/>
        <end position="93"/>
    </location>
</feature>
<evidence type="ECO:0000313" key="2">
    <source>
        <dbReference type="EMBL" id="PMD51500.1"/>
    </source>
</evidence>
<dbReference type="STRING" id="1095630.A0A2J6SLA5"/>
<dbReference type="GeneID" id="36579330"/>
<feature type="compositionally biased region" description="Basic and acidic residues" evidence="1">
    <location>
        <begin position="936"/>
        <end position="979"/>
    </location>
</feature>
<feature type="region of interest" description="Disordered" evidence="1">
    <location>
        <begin position="232"/>
        <end position="262"/>
    </location>
</feature>
<evidence type="ECO:0000256" key="1">
    <source>
        <dbReference type="SAM" id="MobiDB-lite"/>
    </source>
</evidence>
<accession>A0A2J6SLA5</accession>
<organism evidence="2 3">
    <name type="scientific">Hyaloscypha bicolor E</name>
    <dbReference type="NCBI Taxonomy" id="1095630"/>
    <lineage>
        <taxon>Eukaryota</taxon>
        <taxon>Fungi</taxon>
        <taxon>Dikarya</taxon>
        <taxon>Ascomycota</taxon>
        <taxon>Pezizomycotina</taxon>
        <taxon>Leotiomycetes</taxon>
        <taxon>Helotiales</taxon>
        <taxon>Hyaloscyphaceae</taxon>
        <taxon>Hyaloscypha</taxon>
        <taxon>Hyaloscypha bicolor</taxon>
    </lineage>
</organism>
<sequence>MASTNFNNAPYVYSFQSTALQPLGTAKDPAQTAGLECSQIQHRVSLQPELGQNYLTFKPCNSHGHSNQSMAPEPAGQIGDSVNIGSQRVPSPSSFDMAQSLYRESILPTPLPPSPAISATGIDLLSIKEDQTMEIATPAGRGPLAYQTSGVTAFTGKHPRPTTPETTPPSSPYESTPQELVDLRLVKSSRLVFGGHQLQKNHERSNKMHGMDEIRRVVRNHLSINNSYYGVEQHLEDGPNRKKQKRYHEPSAPPDQFPQSGGEIRTHRAIFNVHWQVKEFVEGQFGDVRAVSLGSVIAVTGSARDAQATTVTEYLMQTWPDTALGLKLLESIQEILNEGGEISRDNGPILKMCYGNPIIVVHVDGVEESIIQIAQQLAWLGSALRTSESGSVGRSEAQISAWTNNLPAIFEIEFATDVLEEKSCWHDLFFNPVIAFNFPISSRDHGLIGLEIPIQMMAALGGASHAVEFKGGLMLKGFSCMFVPLQRHGNSIQWHFITNEDNTRLEYLQADQQCPKRALLGSVDQESLASTRAFLGWWGKVTTNLGTTDAKYENINWSPTKEASRPRTTPVLSIRLLNIIEVGVSFAMGPKDSKLHVSRTGHYEKLLQHASKVSVVLYDTRDKRGWLVPSSAVIAHIAKTRHFRKPFSIAGKPVDIISADPARNVCDAAEKMLLENRSTKLFDGDAGSSSLYFEQMVRDIWGSLEDLLGKGTEREFTSDSLMSKGQRLLGWEFMDLVEERSPLHLKETIIKNSCGGWINFAQEIDAIVLFASGFEDVIEPAEGSTNGLCHRWKYVPKDKDYLAAGIPILKTLYERAGSLVTKENQTYQHRQRHHGQMLFENCLSNANSSCNCDRLQQVESKQRMGSGSVVFLGPLKSQGAVIFGKSESSFLLGRSRTRSMRKGNKQNNLPEPHTNFPSLPSVESPLRCGRSPLKPRKPEPIPRQAVEADKEDVKDRSKAIHGMEQEVPDRLSKEFHEGSENMYPRTSEARRPFPLRVQEQKQDVQQSPNGYKSGMATRF</sequence>
<dbReference type="InParanoid" id="A0A2J6SLA5"/>
<evidence type="ECO:0000313" key="3">
    <source>
        <dbReference type="Proteomes" id="UP000235371"/>
    </source>
</evidence>
<feature type="region of interest" description="Disordered" evidence="1">
    <location>
        <begin position="894"/>
        <end position="1019"/>
    </location>
</feature>
<feature type="region of interest" description="Disordered" evidence="1">
    <location>
        <begin position="153"/>
        <end position="177"/>
    </location>
</feature>
<dbReference type="EMBL" id="KZ613912">
    <property type="protein sequence ID" value="PMD51500.1"/>
    <property type="molecule type" value="Genomic_DNA"/>
</dbReference>
<proteinExistence type="predicted"/>
<feature type="compositionally biased region" description="Basic residues" evidence="1">
    <location>
        <begin position="895"/>
        <end position="904"/>
    </location>
</feature>
<dbReference type="AlphaFoldDB" id="A0A2J6SLA5"/>
<dbReference type="OrthoDB" id="1577640at2759"/>
<gene>
    <name evidence="2" type="ORF">K444DRAFT_233412</name>
</gene>
<feature type="region of interest" description="Disordered" evidence="1">
    <location>
        <begin position="63"/>
        <end position="93"/>
    </location>
</feature>
<protein>
    <submittedName>
        <fullName evidence="2">Uncharacterized protein</fullName>
    </submittedName>
</protein>
<dbReference type="RefSeq" id="XP_024728404.1">
    <property type="nucleotide sequence ID" value="XM_024871248.1"/>
</dbReference>
<dbReference type="Proteomes" id="UP000235371">
    <property type="component" value="Unassembled WGS sequence"/>
</dbReference>